<dbReference type="InterPro" id="IPR014001">
    <property type="entry name" value="Helicase_ATP-bd"/>
</dbReference>
<dbReference type="Gene3D" id="3.40.50.300">
    <property type="entry name" value="P-loop containing nucleotide triphosphate hydrolases"/>
    <property type="match status" value="2"/>
</dbReference>
<dbReference type="InterPro" id="IPR011545">
    <property type="entry name" value="DEAD/DEAH_box_helicase_dom"/>
</dbReference>
<dbReference type="InterPro" id="IPR010225">
    <property type="entry name" value="HrpB"/>
</dbReference>
<dbReference type="Proteomes" id="UP000230709">
    <property type="component" value="Chromosome"/>
</dbReference>
<dbReference type="GO" id="GO:0016787">
    <property type="term" value="F:hydrolase activity"/>
    <property type="evidence" value="ECO:0007669"/>
    <property type="project" value="UniProtKB-KW"/>
</dbReference>
<dbReference type="FunFam" id="3.40.50.300:FF:002125">
    <property type="entry name" value="ATP-dependent helicase HrpB"/>
    <property type="match status" value="1"/>
</dbReference>
<dbReference type="AlphaFoldDB" id="A0A2D2CW70"/>
<gene>
    <name evidence="8" type="primary">hrpB</name>
    <name evidence="8" type="ORF">CQW49_03190</name>
</gene>
<dbReference type="InterPro" id="IPR001650">
    <property type="entry name" value="Helicase_C-like"/>
</dbReference>
<keyword evidence="2" id="KW-0378">Hydrolase</keyword>
<dbReference type="CDD" id="cd17990">
    <property type="entry name" value="DEXHc_HrpB"/>
    <property type="match status" value="1"/>
</dbReference>
<dbReference type="KEGG" id="mtw:CQW49_03190"/>
<dbReference type="PIRSF" id="PIRSF005496">
    <property type="entry name" value="ATP_hel_hrpB"/>
    <property type="match status" value="1"/>
</dbReference>
<keyword evidence="4" id="KW-0067">ATP-binding</keyword>
<evidence type="ECO:0000256" key="3">
    <source>
        <dbReference type="ARBA" id="ARBA00022806"/>
    </source>
</evidence>
<feature type="domain" description="Helicase C-terminal" evidence="7">
    <location>
        <begin position="199"/>
        <end position="373"/>
    </location>
</feature>
<dbReference type="SMART" id="SM00490">
    <property type="entry name" value="HELICc"/>
    <property type="match status" value="1"/>
</dbReference>
<evidence type="ECO:0000256" key="4">
    <source>
        <dbReference type="ARBA" id="ARBA00022840"/>
    </source>
</evidence>
<dbReference type="SUPFAM" id="SSF52540">
    <property type="entry name" value="P-loop containing nucleoside triphosphate hydrolases"/>
    <property type="match status" value="2"/>
</dbReference>
<keyword evidence="3 8" id="KW-0347">Helicase</keyword>
<dbReference type="InterPro" id="IPR048333">
    <property type="entry name" value="HA2_WH"/>
</dbReference>
<dbReference type="CDD" id="cd18791">
    <property type="entry name" value="SF2_C_RHA"/>
    <property type="match status" value="1"/>
</dbReference>
<dbReference type="STRING" id="595536.GCA_000178815_04523"/>
<evidence type="ECO:0000256" key="1">
    <source>
        <dbReference type="ARBA" id="ARBA00022741"/>
    </source>
</evidence>
<dbReference type="PROSITE" id="PS51192">
    <property type="entry name" value="HELICASE_ATP_BIND_1"/>
    <property type="match status" value="1"/>
</dbReference>
<protein>
    <submittedName>
        <fullName evidence="8">ATP-dependent helicase HrpB</fullName>
    </submittedName>
</protein>
<dbReference type="EMBL" id="CP023737">
    <property type="protein sequence ID" value="ATQ66997.1"/>
    <property type="molecule type" value="Genomic_DNA"/>
</dbReference>
<feature type="domain" description="Helicase ATP-binding" evidence="6">
    <location>
        <begin position="17"/>
        <end position="181"/>
    </location>
</feature>
<organism evidence="8 9">
    <name type="scientific">Methylosinus trichosporium (strain ATCC 35070 / NCIMB 11131 / UNIQEM 75 / OB3b)</name>
    <dbReference type="NCBI Taxonomy" id="595536"/>
    <lineage>
        <taxon>Bacteria</taxon>
        <taxon>Pseudomonadati</taxon>
        <taxon>Pseudomonadota</taxon>
        <taxon>Alphaproteobacteria</taxon>
        <taxon>Hyphomicrobiales</taxon>
        <taxon>Methylocystaceae</taxon>
        <taxon>Methylosinus</taxon>
    </lineage>
</organism>
<dbReference type="NCBIfam" id="TIGR01970">
    <property type="entry name" value="DEAH_box_HrpB"/>
    <property type="match status" value="1"/>
</dbReference>
<dbReference type="InterPro" id="IPR007502">
    <property type="entry name" value="Helicase-assoc_dom"/>
</dbReference>
<dbReference type="SMART" id="SM00487">
    <property type="entry name" value="DEXDc"/>
    <property type="match status" value="1"/>
</dbReference>
<proteinExistence type="predicted"/>
<feature type="compositionally biased region" description="Basic and acidic residues" evidence="5">
    <location>
        <begin position="799"/>
        <end position="810"/>
    </location>
</feature>
<dbReference type="InterPro" id="IPR049614">
    <property type="entry name" value="HrpB_DEXH"/>
</dbReference>
<dbReference type="PANTHER" id="PTHR43519:SF1">
    <property type="entry name" value="ATP-DEPENDENT RNA HELICASE HRPB"/>
    <property type="match status" value="1"/>
</dbReference>
<evidence type="ECO:0000259" key="7">
    <source>
        <dbReference type="PROSITE" id="PS51194"/>
    </source>
</evidence>
<accession>A0A2D2CW70</accession>
<sequence length="823" mass="87934">MSFRETLPIDDVLPQIRTAAASSSNLVIVAPPGAGKTTRVPLALLDAQWAAGGKLVLLEPRRLAARAAATRMAATLGEAVGETIGLRMRLESKISSRTRVEVVTEGVFARMILDDPMLEGVAAVIFDEFHERSLDADVGLALALDAQAGLREDLRILAMSATLDGARVASVMRGATIVESEGRTFAVETRYLGRAAEERVEEAVARAVRRGLAEEHGSLLAFLPGQAEIQRVASLLAERGLPPDVDVAPLYGAMERKDQDLAVAPAAAGRRKVTLATSIAETSLTIEGVRVVVDCGLSRVAAFEPDLGLTRLETVRASRASVDQRRGRAGRTEPGVCYRLWDEAATASLPAFAAPEILAADLSGLALDLRAWGVDDPRKLPFLDAPPRPAYAEAVELLRSLGALDEGGALTPLGQAMRALPIAPRLARMALEAARHGEAERAADLALLLSERGLGGNSADLSERLERFRSDGSRRARDARRLSGVWAKQARAAIACDAPADLSDGALIAMAFPDRIAKARGSTGEFLMASGRAASVPPHEPLAAAPFLAVAEVTGRAAQARVLAACALSAEEVERIGAGRIETRDETMFDPASGALRRRRFRRLGAIRLTEQNLPAEPNDESAAILARGAATVGVGRLPWSKAQMQLRDRLAFLRRAEGDAWPDVSDEGLAQRGEDWLAPFIIGRASLAAITAEDLDAALAVLTPFELTRRLEREAPPFFETPAGSRHALDYAAANGPLLSVRVQELFGLAVHPTLAGGRAPLTLELLSPAYRPIQTTRDLPGFWAGSWAEVKREMKGRYPRHPWPDDPAKAAPTTRAKPRGT</sequence>
<dbReference type="RefSeq" id="WP_003610979.1">
    <property type="nucleotide sequence ID" value="NZ_ADVE02000001.1"/>
</dbReference>
<dbReference type="InterPro" id="IPR013689">
    <property type="entry name" value="RNA_helicase_ATP-dep_HrpB_C"/>
</dbReference>
<dbReference type="Pfam" id="PF08482">
    <property type="entry name" value="HrpB_C"/>
    <property type="match status" value="1"/>
</dbReference>
<reference evidence="9" key="1">
    <citation type="submission" date="2017-10" db="EMBL/GenBank/DDBJ databases">
        <title>Completed PacBio SMRT sequence of Methylosinus trichosporium OB3b reveals presence of a third large plasmid.</title>
        <authorList>
            <person name="Charles T.C."/>
            <person name="Lynch M.D.J."/>
            <person name="Heil J.R."/>
            <person name="Cheng J."/>
        </authorList>
    </citation>
    <scope>NUCLEOTIDE SEQUENCE [LARGE SCALE GENOMIC DNA]</scope>
    <source>
        <strain evidence="9">OB3b</strain>
    </source>
</reference>
<dbReference type="SMART" id="SM00847">
    <property type="entry name" value="HA2"/>
    <property type="match status" value="1"/>
</dbReference>
<dbReference type="GO" id="GO:0003676">
    <property type="term" value="F:nucleic acid binding"/>
    <property type="evidence" value="ECO:0007669"/>
    <property type="project" value="InterPro"/>
</dbReference>
<dbReference type="PROSITE" id="PS51194">
    <property type="entry name" value="HELICASE_CTER"/>
    <property type="match status" value="1"/>
</dbReference>
<evidence type="ECO:0000256" key="2">
    <source>
        <dbReference type="ARBA" id="ARBA00022801"/>
    </source>
</evidence>
<evidence type="ECO:0000313" key="9">
    <source>
        <dbReference type="Proteomes" id="UP000230709"/>
    </source>
</evidence>
<keyword evidence="9" id="KW-1185">Reference proteome</keyword>
<name>A0A2D2CW70_METT3</name>
<keyword evidence="1" id="KW-0547">Nucleotide-binding</keyword>
<evidence type="ECO:0000256" key="5">
    <source>
        <dbReference type="SAM" id="MobiDB-lite"/>
    </source>
</evidence>
<dbReference type="GO" id="GO:0004386">
    <property type="term" value="F:helicase activity"/>
    <property type="evidence" value="ECO:0007669"/>
    <property type="project" value="UniProtKB-KW"/>
</dbReference>
<dbReference type="GO" id="GO:0005524">
    <property type="term" value="F:ATP binding"/>
    <property type="evidence" value="ECO:0007669"/>
    <property type="project" value="UniProtKB-KW"/>
</dbReference>
<evidence type="ECO:0000259" key="6">
    <source>
        <dbReference type="PROSITE" id="PS51192"/>
    </source>
</evidence>
<dbReference type="Gene3D" id="1.20.120.1080">
    <property type="match status" value="1"/>
</dbReference>
<dbReference type="Pfam" id="PF04408">
    <property type="entry name" value="WHD_HA2"/>
    <property type="match status" value="1"/>
</dbReference>
<dbReference type="InterPro" id="IPR027417">
    <property type="entry name" value="P-loop_NTPase"/>
</dbReference>
<dbReference type="Pfam" id="PF00271">
    <property type="entry name" value="Helicase_C"/>
    <property type="match status" value="1"/>
</dbReference>
<dbReference type="Pfam" id="PF00270">
    <property type="entry name" value="DEAD"/>
    <property type="match status" value="1"/>
</dbReference>
<dbReference type="PANTHER" id="PTHR43519">
    <property type="entry name" value="ATP-DEPENDENT RNA HELICASE HRPB"/>
    <property type="match status" value="1"/>
</dbReference>
<feature type="region of interest" description="Disordered" evidence="5">
    <location>
        <begin position="799"/>
        <end position="823"/>
    </location>
</feature>
<evidence type="ECO:0000313" key="8">
    <source>
        <dbReference type="EMBL" id="ATQ66997.1"/>
    </source>
</evidence>